<dbReference type="InterPro" id="IPR058714">
    <property type="entry name" value="LpqS"/>
</dbReference>
<evidence type="ECO:0000256" key="1">
    <source>
        <dbReference type="SAM" id="Phobius"/>
    </source>
</evidence>
<sequence length="228" mass="24367">MHARPTKKEADDEDTLGDLICRSVASADDVQPLIPVTGSRYLIDWANVARRGIGRRFFLESPVFSDRLTAVMPAISGIYPPGNASVKVAMRPRERHPKRWLRYVTSAAVGVWLLGITAGCHLPHSGHPALHGGSVLTAAGKTMVAESPHRPSAGVDCCSVGLKVGTHLMLACRIPDLVALDLIVTVVAMVASLAGPVRSTTRGPPRPVDVVVHQSGQAILTRLCISRR</sequence>
<proteinExistence type="predicted"/>
<accession>A0A0E4H2F2</accession>
<organism evidence="2 3">
    <name type="scientific">Mycobacterium lentiflavum</name>
    <dbReference type="NCBI Taxonomy" id="141349"/>
    <lineage>
        <taxon>Bacteria</taxon>
        <taxon>Bacillati</taxon>
        <taxon>Actinomycetota</taxon>
        <taxon>Actinomycetes</taxon>
        <taxon>Mycobacteriales</taxon>
        <taxon>Mycobacteriaceae</taxon>
        <taxon>Mycobacterium</taxon>
        <taxon>Mycobacterium simiae complex</taxon>
    </lineage>
</organism>
<reference evidence="2 3" key="1">
    <citation type="submission" date="2015-03" db="EMBL/GenBank/DDBJ databases">
        <authorList>
            <person name="Urmite Genomes"/>
        </authorList>
    </citation>
    <scope>NUCLEOTIDE SEQUENCE [LARGE SCALE GENOMIC DNA]</scope>
    <source>
        <strain evidence="2 3">CSUR P1491</strain>
    </source>
</reference>
<protein>
    <submittedName>
        <fullName evidence="2">Uncharacterized protein</fullName>
    </submittedName>
</protein>
<keyword evidence="1" id="KW-0472">Membrane</keyword>
<gene>
    <name evidence="2" type="ORF">BN1232_06421</name>
</gene>
<evidence type="ECO:0000313" key="2">
    <source>
        <dbReference type="EMBL" id="CQD24857.1"/>
    </source>
</evidence>
<name>A0A0E4H2F2_MYCLN</name>
<keyword evidence="1" id="KW-0812">Transmembrane</keyword>
<dbReference type="Proteomes" id="UP000199251">
    <property type="component" value="Unassembled WGS sequence"/>
</dbReference>
<keyword evidence="1" id="KW-1133">Transmembrane helix</keyword>
<dbReference type="EMBL" id="CTEE01000003">
    <property type="protein sequence ID" value="CQD24857.1"/>
    <property type="molecule type" value="Genomic_DNA"/>
</dbReference>
<feature type="transmembrane region" description="Helical" evidence="1">
    <location>
        <begin position="177"/>
        <end position="197"/>
    </location>
</feature>
<feature type="transmembrane region" description="Helical" evidence="1">
    <location>
        <begin position="100"/>
        <end position="118"/>
    </location>
</feature>
<dbReference type="AlphaFoldDB" id="A0A0E4H2F2"/>
<dbReference type="Pfam" id="PF26327">
    <property type="entry name" value="LpqS"/>
    <property type="match status" value="1"/>
</dbReference>
<evidence type="ECO:0000313" key="3">
    <source>
        <dbReference type="Proteomes" id="UP000199251"/>
    </source>
</evidence>